<feature type="region of interest" description="Disordered" evidence="1">
    <location>
        <begin position="13"/>
        <end position="69"/>
    </location>
</feature>
<evidence type="ECO:0000313" key="3">
    <source>
        <dbReference type="Proteomes" id="UP000650511"/>
    </source>
</evidence>
<protein>
    <submittedName>
        <fullName evidence="2">Uncharacterized protein</fullName>
    </submittedName>
</protein>
<evidence type="ECO:0000313" key="2">
    <source>
        <dbReference type="EMBL" id="GGI06995.1"/>
    </source>
</evidence>
<gene>
    <name evidence="2" type="ORF">GCM10011354_21880</name>
</gene>
<dbReference type="Proteomes" id="UP000650511">
    <property type="component" value="Unassembled WGS sequence"/>
</dbReference>
<keyword evidence="3" id="KW-1185">Reference proteome</keyword>
<organism evidence="2 3">
    <name type="scientific">Egicoccus halophilus</name>
    <dbReference type="NCBI Taxonomy" id="1670830"/>
    <lineage>
        <taxon>Bacteria</taxon>
        <taxon>Bacillati</taxon>
        <taxon>Actinomycetota</taxon>
        <taxon>Nitriliruptoria</taxon>
        <taxon>Egicoccales</taxon>
        <taxon>Egicoccaceae</taxon>
        <taxon>Egicoccus</taxon>
    </lineage>
</organism>
<accession>A0A8J3AEH2</accession>
<feature type="compositionally biased region" description="Basic and acidic residues" evidence="1">
    <location>
        <begin position="25"/>
        <end position="44"/>
    </location>
</feature>
<proteinExistence type="predicted"/>
<dbReference type="EMBL" id="BMHA01000007">
    <property type="protein sequence ID" value="GGI06995.1"/>
    <property type="molecule type" value="Genomic_DNA"/>
</dbReference>
<dbReference type="AlphaFoldDB" id="A0A8J3AEH2"/>
<sequence>MVAEEEDRTFFPARDVVCQAQGQRGDPHPRFARHEREPGRRETPDAVELTETCLQARRRSIASGRNSDR</sequence>
<comment type="caution">
    <text evidence="2">The sequence shown here is derived from an EMBL/GenBank/DDBJ whole genome shotgun (WGS) entry which is preliminary data.</text>
</comment>
<reference evidence="2" key="2">
    <citation type="submission" date="2020-09" db="EMBL/GenBank/DDBJ databases">
        <authorList>
            <person name="Sun Q."/>
            <person name="Zhou Y."/>
        </authorList>
    </citation>
    <scope>NUCLEOTIDE SEQUENCE</scope>
    <source>
        <strain evidence="2">CGMCC 1.14988</strain>
    </source>
</reference>
<name>A0A8J3AEH2_9ACTN</name>
<reference evidence="2" key="1">
    <citation type="journal article" date="2014" name="Int. J. Syst. Evol. Microbiol.">
        <title>Complete genome sequence of Corynebacterium casei LMG S-19264T (=DSM 44701T), isolated from a smear-ripened cheese.</title>
        <authorList>
            <consortium name="US DOE Joint Genome Institute (JGI-PGF)"/>
            <person name="Walter F."/>
            <person name="Albersmeier A."/>
            <person name="Kalinowski J."/>
            <person name="Ruckert C."/>
        </authorList>
    </citation>
    <scope>NUCLEOTIDE SEQUENCE</scope>
    <source>
        <strain evidence="2">CGMCC 1.14988</strain>
    </source>
</reference>
<evidence type="ECO:0000256" key="1">
    <source>
        <dbReference type="SAM" id="MobiDB-lite"/>
    </source>
</evidence>